<feature type="chain" id="PRO_5045883469" description="DUF4412 domain-containing protein" evidence="1">
    <location>
        <begin position="21"/>
        <end position="563"/>
    </location>
</feature>
<feature type="signal peptide" evidence="1">
    <location>
        <begin position="1"/>
        <end position="20"/>
    </location>
</feature>
<proteinExistence type="predicted"/>
<evidence type="ECO:0000256" key="1">
    <source>
        <dbReference type="SAM" id="SignalP"/>
    </source>
</evidence>
<reference evidence="2 3" key="1">
    <citation type="journal article" date="2024" name="Appl. Environ. Microbiol.">
        <title>Pontiella agarivorans sp. nov., a novel marine anaerobic bacterium capable of degrading macroalgal polysaccharides and fixing nitrogen.</title>
        <authorList>
            <person name="Liu N."/>
            <person name="Kivenson V."/>
            <person name="Peng X."/>
            <person name="Cui Z."/>
            <person name="Lankiewicz T.S."/>
            <person name="Gosselin K.M."/>
            <person name="English C.J."/>
            <person name="Blair E.M."/>
            <person name="O'Malley M.A."/>
            <person name="Valentine D.L."/>
        </authorList>
    </citation>
    <scope>NUCLEOTIDE SEQUENCE [LARGE SCALE GENOMIC DNA]</scope>
    <source>
        <strain evidence="2 3">NLcol2</strain>
    </source>
</reference>
<keyword evidence="3" id="KW-1185">Reference proteome</keyword>
<evidence type="ECO:0008006" key="4">
    <source>
        <dbReference type="Google" id="ProtNLM"/>
    </source>
</evidence>
<comment type="caution">
    <text evidence="2">The sequence shown here is derived from an EMBL/GenBank/DDBJ whole genome shotgun (WGS) entry which is preliminary data.</text>
</comment>
<evidence type="ECO:0000313" key="3">
    <source>
        <dbReference type="Proteomes" id="UP001290861"/>
    </source>
</evidence>
<organism evidence="2 3">
    <name type="scientific">Pontiella agarivorans</name>
    <dbReference type="NCBI Taxonomy" id="3038953"/>
    <lineage>
        <taxon>Bacteria</taxon>
        <taxon>Pseudomonadati</taxon>
        <taxon>Kiritimatiellota</taxon>
        <taxon>Kiritimatiellia</taxon>
        <taxon>Kiritimatiellales</taxon>
        <taxon>Pontiellaceae</taxon>
        <taxon>Pontiella</taxon>
    </lineage>
</organism>
<sequence length="563" mass="59875">MKWSKMTAVAVWAVAIGVQAQVEKPVVMEEAMLSVSIPGVHGFIDEVGLVASKASPMMNGAMLKSMLGMQLGDMSLAGIPSDGGLSIVALDPTNIFAVLEVSEAQSSAYLNMAKAKKLQAVYLDGAVVVAGDDGALKTGKSKLGAVKAELLAGNAPVLSLAMQPADVIERNREAVDGFMQMMPAMLGMSMMQQPGASLDSTQSITKLLQGELLVLLSLSEQCSDAEVRLAPENGSLVLSETFVPKAGTALAKAVNAPVVHQENPALHSGLLGEGAVRMDMVFSNPEALSEFISAEAVKTVKAMDLVDVDAAAVADIITKWVQIYAGTGCEAVSFGEDGFSVCYVMELTDENRTLEVLRGMNADMTPFLKMYESLGMPLSMAFKENVREADGLNIHEFGFEYDLSAMPEEQRVQMEAMGVQKMAFDLAITDGMLFYAEKGGVEKLVAAVKAGKTAPKIKARSVYPEGGFYYLDWDMGKYMAFVAESLPADPSTAMMKQQMSTLFKGTAPVTSAGFRKDGMVNWSLTIPGDLIAKCGQMIMMAQMQSLQQPQPGAPGFAPVVPGE</sequence>
<dbReference type="EMBL" id="JARVCO010000010">
    <property type="protein sequence ID" value="MDZ8119477.1"/>
    <property type="molecule type" value="Genomic_DNA"/>
</dbReference>
<name>A0ABU5MZ79_9BACT</name>
<evidence type="ECO:0000313" key="2">
    <source>
        <dbReference type="EMBL" id="MDZ8119477.1"/>
    </source>
</evidence>
<keyword evidence="1" id="KW-0732">Signal</keyword>
<dbReference type="Proteomes" id="UP001290861">
    <property type="component" value="Unassembled WGS sequence"/>
</dbReference>
<protein>
    <recommendedName>
        <fullName evidence="4">DUF4412 domain-containing protein</fullName>
    </recommendedName>
</protein>
<accession>A0ABU5MZ79</accession>
<gene>
    <name evidence="2" type="ORF">P9H32_12665</name>
</gene>
<dbReference type="RefSeq" id="WP_322609259.1">
    <property type="nucleotide sequence ID" value="NZ_JARVCO010000010.1"/>
</dbReference>